<accession>A0A1W1CM95</accession>
<dbReference type="Pfam" id="PF15956">
    <property type="entry name" value="DUF4760"/>
    <property type="match status" value="1"/>
</dbReference>
<name>A0A1W1CM95_9ZZZZ</name>
<dbReference type="InterPro" id="IPR031876">
    <property type="entry name" value="DUF4760"/>
</dbReference>
<proteinExistence type="predicted"/>
<reference evidence="1" key="1">
    <citation type="submission" date="2016-10" db="EMBL/GenBank/DDBJ databases">
        <authorList>
            <person name="de Groot N.N."/>
        </authorList>
    </citation>
    <scope>NUCLEOTIDE SEQUENCE</scope>
</reference>
<evidence type="ECO:0000313" key="1">
    <source>
        <dbReference type="EMBL" id="SFV66855.1"/>
    </source>
</evidence>
<protein>
    <submittedName>
        <fullName evidence="1">Uncharacterized protein</fullName>
    </submittedName>
</protein>
<dbReference type="EMBL" id="FPHJ01000055">
    <property type="protein sequence ID" value="SFV66855.1"/>
    <property type="molecule type" value="Genomic_DNA"/>
</dbReference>
<gene>
    <name evidence="1" type="ORF">MNB_SUP05-5-851</name>
</gene>
<sequence>MAVFVAGLSIWWHRHTTKQENTIKLLMKDLNDDLIKEGIKLLESIDNDSIDIYANSSNRHKKETVNIRNLLNYYEMVSVGANKGIYDIKMIKQAQKTIITKIYQHSELFIKRVRKVENNNNLYIEFETFVEKLKE</sequence>
<dbReference type="AlphaFoldDB" id="A0A1W1CM95"/>
<organism evidence="1">
    <name type="scientific">hydrothermal vent metagenome</name>
    <dbReference type="NCBI Taxonomy" id="652676"/>
    <lineage>
        <taxon>unclassified sequences</taxon>
        <taxon>metagenomes</taxon>
        <taxon>ecological metagenomes</taxon>
    </lineage>
</organism>